<dbReference type="EMBL" id="QMQX01000088">
    <property type="protein sequence ID" value="RLE51738.1"/>
    <property type="molecule type" value="Genomic_DNA"/>
</dbReference>
<dbReference type="PANTHER" id="PTHR30348">
    <property type="entry name" value="UNCHARACTERIZED PROTEIN YECE"/>
    <property type="match status" value="1"/>
</dbReference>
<feature type="non-terminal residue" evidence="1">
    <location>
        <position position="1"/>
    </location>
</feature>
<sequence length="179" mass="20844">KKAGVKIPAEKADKYGNLQPTREVFEAWEQTLEICKALNARICVIQTPPSFNYTDENLRNAKEFFASISRDNVIPAWEPRGDWNDHLDIVKEICDSYKLIHVVDIFRRDPVSEHSVSYIRLHGIGKGEVNYRYKYTDDDLLRLKEKVKSLEKKGKEVYVLFNNVYMADDAKRFNNLLTS</sequence>
<evidence type="ECO:0000313" key="1">
    <source>
        <dbReference type="EMBL" id="RLE51738.1"/>
    </source>
</evidence>
<name>A0A497EYK0_9CREN</name>
<organism evidence="1 2">
    <name type="scientific">Thermoproteota archaeon</name>
    <dbReference type="NCBI Taxonomy" id="2056631"/>
    <lineage>
        <taxon>Archaea</taxon>
        <taxon>Thermoproteota</taxon>
    </lineage>
</organism>
<dbReference type="AlphaFoldDB" id="A0A497EYK0"/>
<dbReference type="Gene3D" id="3.20.20.410">
    <property type="entry name" value="Protein of unknown function UPF0759"/>
    <property type="match status" value="1"/>
</dbReference>
<dbReference type="Pfam" id="PF01904">
    <property type="entry name" value="DUF72"/>
    <property type="match status" value="1"/>
</dbReference>
<gene>
    <name evidence="1" type="ORF">DRJ33_05245</name>
</gene>
<dbReference type="InterPro" id="IPR002763">
    <property type="entry name" value="DUF72"/>
</dbReference>
<dbReference type="InterPro" id="IPR036520">
    <property type="entry name" value="UPF0759_sf"/>
</dbReference>
<comment type="caution">
    <text evidence="1">The sequence shown here is derived from an EMBL/GenBank/DDBJ whole genome shotgun (WGS) entry which is preliminary data.</text>
</comment>
<dbReference type="PANTHER" id="PTHR30348:SF4">
    <property type="entry name" value="DUF72 DOMAIN-CONTAINING PROTEIN"/>
    <property type="match status" value="1"/>
</dbReference>
<accession>A0A497EYK0</accession>
<dbReference type="SUPFAM" id="SSF117396">
    <property type="entry name" value="TM1631-like"/>
    <property type="match status" value="1"/>
</dbReference>
<evidence type="ECO:0000313" key="2">
    <source>
        <dbReference type="Proteomes" id="UP000272051"/>
    </source>
</evidence>
<dbReference type="Proteomes" id="UP000272051">
    <property type="component" value="Unassembled WGS sequence"/>
</dbReference>
<reference evidence="1 2" key="1">
    <citation type="submission" date="2018-06" db="EMBL/GenBank/DDBJ databases">
        <title>Extensive metabolic versatility and redundancy in microbially diverse, dynamic hydrothermal sediments.</title>
        <authorList>
            <person name="Dombrowski N."/>
            <person name="Teske A."/>
            <person name="Baker B.J."/>
        </authorList>
    </citation>
    <scope>NUCLEOTIDE SEQUENCE [LARGE SCALE GENOMIC DNA]</scope>
    <source>
        <strain evidence="1">B34_G17</strain>
    </source>
</reference>
<protein>
    <submittedName>
        <fullName evidence="1">DUF72 domain-containing protein</fullName>
    </submittedName>
</protein>
<proteinExistence type="predicted"/>